<dbReference type="Proteomes" id="UP000663852">
    <property type="component" value="Unassembled WGS sequence"/>
</dbReference>
<proteinExistence type="predicted"/>
<evidence type="ECO:0000313" key="4">
    <source>
        <dbReference type="Proteomes" id="UP000663852"/>
    </source>
</evidence>
<accession>A0A815VR41</accession>
<evidence type="ECO:0008006" key="5">
    <source>
        <dbReference type="Google" id="ProtNLM"/>
    </source>
</evidence>
<dbReference type="OrthoDB" id="6141723at2759"/>
<dbReference type="AlphaFoldDB" id="A0A815VR41"/>
<gene>
    <name evidence="1" type="ORF">EDS130_LOCUS44912</name>
    <name evidence="2" type="ORF">XAT740_LOCUS45760</name>
</gene>
<dbReference type="EMBL" id="CAJNOR010006032">
    <property type="protein sequence ID" value="CAF1583366.1"/>
    <property type="molecule type" value="Genomic_DNA"/>
</dbReference>
<dbReference type="EMBL" id="CAJNOJ010000952">
    <property type="protein sequence ID" value="CAF1535507.1"/>
    <property type="molecule type" value="Genomic_DNA"/>
</dbReference>
<evidence type="ECO:0000313" key="3">
    <source>
        <dbReference type="Proteomes" id="UP000663828"/>
    </source>
</evidence>
<comment type="caution">
    <text evidence="1">The sequence shown here is derived from an EMBL/GenBank/DDBJ whole genome shotgun (WGS) entry which is preliminary data.</text>
</comment>
<keyword evidence="3" id="KW-1185">Reference proteome</keyword>
<evidence type="ECO:0000313" key="1">
    <source>
        <dbReference type="EMBL" id="CAF1535507.1"/>
    </source>
</evidence>
<name>A0A815VR41_ADIRI</name>
<reference evidence="1" key="1">
    <citation type="submission" date="2021-02" db="EMBL/GenBank/DDBJ databases">
        <authorList>
            <person name="Nowell W R."/>
        </authorList>
    </citation>
    <scope>NUCLEOTIDE SEQUENCE</scope>
</reference>
<sequence>MLENKSITLKEAANLNYQKKCELIRTDPVTCVRYFQHRLKYLWRILSAPCGPFQGYELVDKYVLTEFQVRGSPYIHALLWLKDAP</sequence>
<organism evidence="1 4">
    <name type="scientific">Adineta ricciae</name>
    <name type="common">Rotifer</name>
    <dbReference type="NCBI Taxonomy" id="249248"/>
    <lineage>
        <taxon>Eukaryota</taxon>
        <taxon>Metazoa</taxon>
        <taxon>Spiralia</taxon>
        <taxon>Gnathifera</taxon>
        <taxon>Rotifera</taxon>
        <taxon>Eurotatoria</taxon>
        <taxon>Bdelloidea</taxon>
        <taxon>Adinetida</taxon>
        <taxon>Adinetidae</taxon>
        <taxon>Adineta</taxon>
    </lineage>
</organism>
<dbReference type="Proteomes" id="UP000663828">
    <property type="component" value="Unassembled WGS sequence"/>
</dbReference>
<evidence type="ECO:0000313" key="2">
    <source>
        <dbReference type="EMBL" id="CAF1583366.1"/>
    </source>
</evidence>
<protein>
    <recommendedName>
        <fullName evidence="5">Helitron helicase-like domain-containing protein</fullName>
    </recommendedName>
</protein>